<protein>
    <submittedName>
        <fullName evidence="2">SIS domain-containing protein</fullName>
    </submittedName>
</protein>
<dbReference type="InterPro" id="IPR035461">
    <property type="entry name" value="GmhA/DiaA"/>
</dbReference>
<evidence type="ECO:0000313" key="3">
    <source>
        <dbReference type="Proteomes" id="UP001596113"/>
    </source>
</evidence>
<dbReference type="PANTHER" id="PTHR30390">
    <property type="entry name" value="SEDOHEPTULOSE 7-PHOSPHATE ISOMERASE / DNAA INITIATOR-ASSOCIATING FACTOR FOR REPLICATION INITIATION"/>
    <property type="match status" value="1"/>
</dbReference>
<comment type="caution">
    <text evidence="2">The sequence shown here is derived from an EMBL/GenBank/DDBJ whole genome shotgun (WGS) entry which is preliminary data.</text>
</comment>
<reference evidence="3" key="1">
    <citation type="journal article" date="2019" name="Int. J. Syst. Evol. Microbiol.">
        <title>The Global Catalogue of Microorganisms (GCM) 10K type strain sequencing project: providing services to taxonomists for standard genome sequencing and annotation.</title>
        <authorList>
            <consortium name="The Broad Institute Genomics Platform"/>
            <consortium name="The Broad Institute Genome Sequencing Center for Infectious Disease"/>
            <person name="Wu L."/>
            <person name="Ma J."/>
        </authorList>
    </citation>
    <scope>NUCLEOTIDE SEQUENCE [LARGE SCALE GENOMIC DNA]</scope>
    <source>
        <strain evidence="3">CGMCC 1.18575</strain>
    </source>
</reference>
<organism evidence="2 3">
    <name type="scientific">Cohnella soli</name>
    <dbReference type="NCBI Taxonomy" id="425005"/>
    <lineage>
        <taxon>Bacteria</taxon>
        <taxon>Bacillati</taxon>
        <taxon>Bacillota</taxon>
        <taxon>Bacilli</taxon>
        <taxon>Bacillales</taxon>
        <taxon>Paenibacillaceae</taxon>
        <taxon>Cohnella</taxon>
    </lineage>
</organism>
<dbReference type="PANTHER" id="PTHR30390:SF6">
    <property type="entry name" value="DNAA INITIATOR-ASSOCIATING PROTEIN DIAA"/>
    <property type="match status" value="1"/>
</dbReference>
<dbReference type="PROSITE" id="PS51464">
    <property type="entry name" value="SIS"/>
    <property type="match status" value="1"/>
</dbReference>
<evidence type="ECO:0000259" key="1">
    <source>
        <dbReference type="PROSITE" id="PS51464"/>
    </source>
</evidence>
<dbReference type="InterPro" id="IPR050099">
    <property type="entry name" value="SIS_GmhA/DiaA_subfam"/>
</dbReference>
<dbReference type="Pfam" id="PF13580">
    <property type="entry name" value="SIS_2"/>
    <property type="match status" value="2"/>
</dbReference>
<dbReference type="EMBL" id="JBHSMI010000028">
    <property type="protein sequence ID" value="MFC5404780.1"/>
    <property type="molecule type" value="Genomic_DNA"/>
</dbReference>
<dbReference type="RefSeq" id="WP_378135379.1">
    <property type="nucleotide sequence ID" value="NZ_JBHSMI010000028.1"/>
</dbReference>
<accession>A0ABW0HWW7</accession>
<evidence type="ECO:0000313" key="2">
    <source>
        <dbReference type="EMBL" id="MFC5404780.1"/>
    </source>
</evidence>
<keyword evidence="3" id="KW-1185">Reference proteome</keyword>
<proteinExistence type="predicted"/>
<name>A0ABW0HWW7_9BACL</name>
<dbReference type="CDD" id="cd05006">
    <property type="entry name" value="SIS_GmhA"/>
    <property type="match status" value="1"/>
</dbReference>
<dbReference type="InterPro" id="IPR046348">
    <property type="entry name" value="SIS_dom_sf"/>
</dbReference>
<dbReference type="SUPFAM" id="SSF53697">
    <property type="entry name" value="SIS domain"/>
    <property type="match status" value="1"/>
</dbReference>
<feature type="domain" description="SIS" evidence="1">
    <location>
        <begin position="33"/>
        <end position="214"/>
    </location>
</feature>
<dbReference type="InterPro" id="IPR001347">
    <property type="entry name" value="SIS_dom"/>
</dbReference>
<sequence>MQDFHSIFEDLYAKYPELAPVCAAEIGQAFAILRDCYRSGGKLLICGNGGSAADCEHIVGELMKGFMLKRPVPQSFRAKLTEVDAATATYISEHLQGGLPAISLVSHTALSSAFANDNSADLVFAQQVYGYGKPGDVLLGISTSGNSANVLHALRVAGALGMRTIGLTGRSGGQMKALCDAAICVPFDRTPDIQERHLPIYHALCIRIEEEFFTI</sequence>
<gene>
    <name evidence="2" type="ORF">ACFPOF_18735</name>
</gene>
<dbReference type="Proteomes" id="UP001596113">
    <property type="component" value="Unassembled WGS sequence"/>
</dbReference>
<dbReference type="Gene3D" id="3.40.50.10490">
    <property type="entry name" value="Glucose-6-phosphate isomerase like protein, domain 1"/>
    <property type="match status" value="1"/>
</dbReference>